<protein>
    <submittedName>
        <fullName evidence="2">Family 4 glycosylhydrolase</fullName>
        <ecNumber evidence="2">3.2.1.-</ecNumber>
    </submittedName>
</protein>
<comment type="caution">
    <text evidence="2">The sequence shown here is derived from an EMBL/GenBank/DDBJ whole genome shotgun (WGS) entry which is preliminary data.</text>
</comment>
<dbReference type="PANTHER" id="PTHR32092">
    <property type="entry name" value="6-PHOSPHO-BETA-GLUCOSIDASE-RELATED"/>
    <property type="match status" value="1"/>
</dbReference>
<keyword evidence="2" id="KW-0326">Glycosidase</keyword>
<organism evidence="2 3">
    <name type="scientific">Tetragenococcus muriaticus PMC-11-5</name>
    <dbReference type="NCBI Taxonomy" id="1302649"/>
    <lineage>
        <taxon>Bacteria</taxon>
        <taxon>Bacillati</taxon>
        <taxon>Bacillota</taxon>
        <taxon>Bacilli</taxon>
        <taxon>Lactobacillales</taxon>
        <taxon>Enterococcaceae</taxon>
        <taxon>Tetragenococcus</taxon>
    </lineage>
</organism>
<dbReference type="InterPro" id="IPR001088">
    <property type="entry name" value="Glyco_hydro_4"/>
</dbReference>
<dbReference type="Pfam" id="PF02056">
    <property type="entry name" value="Glyco_hydro_4"/>
    <property type="match status" value="1"/>
</dbReference>
<dbReference type="Proteomes" id="UP000029380">
    <property type="component" value="Unassembled WGS sequence"/>
</dbReference>
<keyword evidence="2" id="KW-0378">Hydrolase</keyword>
<dbReference type="EMBL" id="JPVU01000223">
    <property type="protein sequence ID" value="KFN90229.1"/>
    <property type="molecule type" value="Genomic_DNA"/>
</dbReference>
<name>A0A091BZT8_9ENTE</name>
<evidence type="ECO:0000256" key="1">
    <source>
        <dbReference type="ARBA" id="ARBA00023027"/>
    </source>
</evidence>
<proteinExistence type="predicted"/>
<gene>
    <name evidence="2" type="ORF">TMUPMC115_2017</name>
</gene>
<dbReference type="Gene3D" id="3.40.50.720">
    <property type="entry name" value="NAD(P)-binding Rossmann-like Domain"/>
    <property type="match status" value="1"/>
</dbReference>
<evidence type="ECO:0000313" key="2">
    <source>
        <dbReference type="EMBL" id="KFN90229.1"/>
    </source>
</evidence>
<dbReference type="InterPro" id="IPR036291">
    <property type="entry name" value="NAD(P)-bd_dom_sf"/>
</dbReference>
<dbReference type="EC" id="3.2.1.-" evidence="2"/>
<accession>A0A091BZT8</accession>
<dbReference type="GO" id="GO:0004553">
    <property type="term" value="F:hydrolase activity, hydrolyzing O-glycosyl compounds"/>
    <property type="evidence" value="ECO:0007669"/>
    <property type="project" value="InterPro"/>
</dbReference>
<dbReference type="AlphaFoldDB" id="A0A091BZT8"/>
<dbReference type="SUPFAM" id="SSF51735">
    <property type="entry name" value="NAD(P)-binding Rossmann-fold domains"/>
    <property type="match status" value="1"/>
</dbReference>
<dbReference type="PATRIC" id="fig|1302649.3.peg.2014"/>
<reference evidence="2 3" key="1">
    <citation type="submission" date="2014-08" db="EMBL/GenBank/DDBJ databases">
        <title>Genome sequence of Tetragenococcus muriaticus.</title>
        <authorList>
            <person name="Chuea-nongthon C."/>
            <person name="Rodtong S."/>
            <person name="Yongsawatdigul J."/>
            <person name="Steele J.L."/>
            <person name="Liu X.-y."/>
            <person name="Speers J."/>
            <person name="Glasner J.D."/>
            <person name="Neeno-Eckwall E.C."/>
        </authorList>
    </citation>
    <scope>NUCLEOTIDE SEQUENCE [LARGE SCALE GENOMIC DNA]</scope>
    <source>
        <strain evidence="2 3">PMC-11-5</strain>
    </source>
</reference>
<evidence type="ECO:0000313" key="3">
    <source>
        <dbReference type="Proteomes" id="UP000029380"/>
    </source>
</evidence>
<dbReference type="PANTHER" id="PTHR32092:SF5">
    <property type="entry name" value="6-PHOSPHO-BETA-GLUCOSIDASE"/>
    <property type="match status" value="1"/>
</dbReference>
<dbReference type="GO" id="GO:0005975">
    <property type="term" value="P:carbohydrate metabolic process"/>
    <property type="evidence" value="ECO:0007669"/>
    <property type="project" value="InterPro"/>
</dbReference>
<keyword evidence="1" id="KW-0520">NAD</keyword>
<sequence length="97" mass="11445">MKKEHLQVVIAGGGSTYTPGIVQAMISSREQFPFSSLILYDIDESRNDDMFEIINYMLKKEKLADKVKLSQTSDPKKRIYWRRFYLLTITSWRYEDA</sequence>